<evidence type="ECO:0000259" key="7">
    <source>
        <dbReference type="Pfam" id="PF02776"/>
    </source>
</evidence>
<dbReference type="InterPro" id="IPR000399">
    <property type="entry name" value="TPP-bd_CS"/>
</dbReference>
<dbReference type="RefSeq" id="WP_174473458.1">
    <property type="nucleotide sequence ID" value="NZ_JAGINN010000010.1"/>
</dbReference>
<feature type="domain" description="Thiamine pyrophosphate enzyme central" evidence="5">
    <location>
        <begin position="205"/>
        <end position="344"/>
    </location>
</feature>
<comment type="similarity">
    <text evidence="2 4">Belongs to the TPP enzyme family.</text>
</comment>
<accession>A0ABX2KRH3</accession>
<feature type="domain" description="Thiamine pyrophosphate enzyme N-terminal TPP-binding" evidence="7">
    <location>
        <begin position="16"/>
        <end position="130"/>
    </location>
</feature>
<dbReference type="InterPro" id="IPR029035">
    <property type="entry name" value="DHS-like_NAD/FAD-binding_dom"/>
</dbReference>
<sequence>MDTHLAAAKPVEGSNRTGAHVFAAALKRHGVEMIFGQSIPSALFLVAPEFSIRQIGYRTENAGTAMADAYARVSHKVPVVTAQNGPAATLLVAGLAEALKASVPIVAIVQDVHRKQTDKNAFQELDHLELFRGCAKWIKRVSEVERIDDYVDMAFTAAASGRPGPAVLIAPIDLFNDVPAPGGGERVASLGQFPLDRVGADPARVREAAALLASAKAPLVIAGGGIHLSDAAGELAALQDRASLPVATTAMGKGAVDERHPLSLGPVGYFMGTGGRTRHLRPMVEDADVILLIGNRTNQNGTDSWSLYPKTARYIHLDVDGQEIGRNYEALRLVGDAKLTLAALAEALDGEDLSTRKAARPAVERQIAAGLTAWKDDVARAIPMDAAPVRPERLMRDLDSVLTPETIVVADASYSSIWVANYLTSLKPGMRFVTPRGLAGLGWGLPFALGAKCARPDAPVFALVGDGGFAHVWSELETARRMGLNVVVAVLNNQILGYQKHAEKVLFNDYSDVCDFAAVDHAAIARACGCAGERIETPDAFLPALQRALAAGTTTVLDIVTEQRAHPPVTMFEGNARLNY</sequence>
<feature type="domain" description="Thiamine pyrophosphate enzyme TPP-binding" evidence="6">
    <location>
        <begin position="412"/>
        <end position="559"/>
    </location>
</feature>
<gene>
    <name evidence="8" type="ORF">GBZ48_24800</name>
</gene>
<dbReference type="SUPFAM" id="SSF52518">
    <property type="entry name" value="Thiamin diphosphate-binding fold (THDP-binding)"/>
    <property type="match status" value="2"/>
</dbReference>
<dbReference type="InterPro" id="IPR045229">
    <property type="entry name" value="TPP_enz"/>
</dbReference>
<organism evidence="8 9">
    <name type="scientific">Azospirillum melinis</name>
    <dbReference type="NCBI Taxonomy" id="328839"/>
    <lineage>
        <taxon>Bacteria</taxon>
        <taxon>Pseudomonadati</taxon>
        <taxon>Pseudomonadota</taxon>
        <taxon>Alphaproteobacteria</taxon>
        <taxon>Rhodospirillales</taxon>
        <taxon>Azospirillaceae</taxon>
        <taxon>Azospirillum</taxon>
    </lineage>
</organism>
<proteinExistence type="inferred from homology"/>
<dbReference type="EMBL" id="WHOS01000041">
    <property type="protein sequence ID" value="NUB02469.1"/>
    <property type="molecule type" value="Genomic_DNA"/>
</dbReference>
<dbReference type="Pfam" id="PF00205">
    <property type="entry name" value="TPP_enzyme_M"/>
    <property type="match status" value="1"/>
</dbReference>
<evidence type="ECO:0000259" key="5">
    <source>
        <dbReference type="Pfam" id="PF00205"/>
    </source>
</evidence>
<comment type="caution">
    <text evidence="8">The sequence shown here is derived from an EMBL/GenBank/DDBJ whole genome shotgun (WGS) entry which is preliminary data.</text>
</comment>
<dbReference type="InterPro" id="IPR012000">
    <property type="entry name" value="Thiamin_PyroP_enz_cen_dom"/>
</dbReference>
<comment type="cofactor">
    <cofactor evidence="1">
        <name>thiamine diphosphate</name>
        <dbReference type="ChEBI" id="CHEBI:58937"/>
    </cofactor>
</comment>
<dbReference type="Gene3D" id="3.40.50.1220">
    <property type="entry name" value="TPP-binding domain"/>
    <property type="match status" value="1"/>
</dbReference>
<evidence type="ECO:0000259" key="6">
    <source>
        <dbReference type="Pfam" id="PF02775"/>
    </source>
</evidence>
<name>A0ABX2KRH3_9PROT</name>
<evidence type="ECO:0000256" key="1">
    <source>
        <dbReference type="ARBA" id="ARBA00001964"/>
    </source>
</evidence>
<dbReference type="PANTHER" id="PTHR18968:SF13">
    <property type="entry name" value="ACETOLACTATE SYNTHASE CATALYTIC SUBUNIT, MITOCHONDRIAL"/>
    <property type="match status" value="1"/>
</dbReference>
<dbReference type="SUPFAM" id="SSF52467">
    <property type="entry name" value="DHS-like NAD/FAD-binding domain"/>
    <property type="match status" value="1"/>
</dbReference>
<evidence type="ECO:0000256" key="4">
    <source>
        <dbReference type="RuleBase" id="RU362132"/>
    </source>
</evidence>
<protein>
    <submittedName>
        <fullName evidence="8">Acetolactate synthase catalytic subunit</fullName>
    </submittedName>
</protein>
<evidence type="ECO:0000313" key="8">
    <source>
        <dbReference type="EMBL" id="NUB02469.1"/>
    </source>
</evidence>
<dbReference type="InterPro" id="IPR012001">
    <property type="entry name" value="Thiamin_PyroP_enz_TPP-bd_dom"/>
</dbReference>
<dbReference type="NCBIfam" id="NF004772">
    <property type="entry name" value="PRK06112.1"/>
    <property type="match status" value="1"/>
</dbReference>
<reference evidence="8 9" key="1">
    <citation type="submission" date="2019-10" db="EMBL/GenBank/DDBJ databases">
        <title>Genome sequence of Azospirillum melinis.</title>
        <authorList>
            <person name="Ambrosini A."/>
            <person name="Sant'Anna F.H."/>
            <person name="Cassan F.D."/>
            <person name="Souza E.M."/>
            <person name="Passaglia L.M.P."/>
        </authorList>
    </citation>
    <scope>NUCLEOTIDE SEQUENCE [LARGE SCALE GENOMIC DNA]</scope>
    <source>
        <strain evidence="8 9">TMCY0552</strain>
    </source>
</reference>
<dbReference type="InterPro" id="IPR011766">
    <property type="entry name" value="TPP_enzyme_TPP-bd"/>
</dbReference>
<dbReference type="Pfam" id="PF02776">
    <property type="entry name" value="TPP_enzyme_N"/>
    <property type="match status" value="1"/>
</dbReference>
<dbReference type="InterPro" id="IPR029061">
    <property type="entry name" value="THDP-binding"/>
</dbReference>
<keyword evidence="9" id="KW-1185">Reference proteome</keyword>
<dbReference type="Gene3D" id="3.40.50.970">
    <property type="match status" value="2"/>
</dbReference>
<dbReference type="Pfam" id="PF02775">
    <property type="entry name" value="TPP_enzyme_C"/>
    <property type="match status" value="1"/>
</dbReference>
<keyword evidence="3 4" id="KW-0786">Thiamine pyrophosphate</keyword>
<dbReference type="Proteomes" id="UP000605086">
    <property type="component" value="Unassembled WGS sequence"/>
</dbReference>
<dbReference type="PANTHER" id="PTHR18968">
    <property type="entry name" value="THIAMINE PYROPHOSPHATE ENZYMES"/>
    <property type="match status" value="1"/>
</dbReference>
<dbReference type="CDD" id="cd00568">
    <property type="entry name" value="TPP_enzymes"/>
    <property type="match status" value="1"/>
</dbReference>
<evidence type="ECO:0000256" key="2">
    <source>
        <dbReference type="ARBA" id="ARBA00007812"/>
    </source>
</evidence>
<dbReference type="PROSITE" id="PS00187">
    <property type="entry name" value="TPP_ENZYMES"/>
    <property type="match status" value="1"/>
</dbReference>
<evidence type="ECO:0000256" key="3">
    <source>
        <dbReference type="ARBA" id="ARBA00023052"/>
    </source>
</evidence>
<dbReference type="CDD" id="cd07035">
    <property type="entry name" value="TPP_PYR_POX_like"/>
    <property type="match status" value="1"/>
</dbReference>
<evidence type="ECO:0000313" key="9">
    <source>
        <dbReference type="Proteomes" id="UP000605086"/>
    </source>
</evidence>